<dbReference type="RefSeq" id="YP_010044448.1">
    <property type="nucleotide sequence ID" value="NC_054273.1"/>
</dbReference>
<proteinExistence type="inferred from homology"/>
<gene>
    <name evidence="7" type="primary">rps3</name>
</gene>
<dbReference type="GO" id="GO:0005739">
    <property type="term" value="C:mitochondrion"/>
    <property type="evidence" value="ECO:0007669"/>
    <property type="project" value="UniProtKB-SubCell"/>
</dbReference>
<dbReference type="GO" id="GO:0003735">
    <property type="term" value="F:structural constituent of ribosome"/>
    <property type="evidence" value="ECO:0007669"/>
    <property type="project" value="InterPro"/>
</dbReference>
<evidence type="ECO:0000256" key="1">
    <source>
        <dbReference type="ARBA" id="ARBA00004173"/>
    </source>
</evidence>
<keyword evidence="3 7" id="KW-0689">Ribosomal protein</keyword>
<comment type="subcellular location">
    <subcellularLocation>
        <location evidence="1">Mitochondrion</location>
    </subcellularLocation>
</comment>
<dbReference type="GO" id="GO:0005840">
    <property type="term" value="C:ribosome"/>
    <property type="evidence" value="ECO:0007669"/>
    <property type="project" value="UniProtKB-KW"/>
</dbReference>
<dbReference type="InterPro" id="IPR036419">
    <property type="entry name" value="Ribosomal_S3_C_sf"/>
</dbReference>
<keyword evidence="4 7" id="KW-0496">Mitochondrion</keyword>
<evidence type="ECO:0000256" key="5">
    <source>
        <dbReference type="ARBA" id="ARBA00023274"/>
    </source>
</evidence>
<dbReference type="Pfam" id="PF05316">
    <property type="entry name" value="VAR1"/>
    <property type="match status" value="1"/>
</dbReference>
<organism evidence="7">
    <name type="scientific">Trichosporon inkin</name>
    <dbReference type="NCBI Taxonomy" id="82517"/>
    <lineage>
        <taxon>Eukaryota</taxon>
        <taxon>Fungi</taxon>
        <taxon>Dikarya</taxon>
        <taxon>Basidiomycota</taxon>
        <taxon>Agaricomycotina</taxon>
        <taxon>Tremellomycetes</taxon>
        <taxon>Trichosporonales</taxon>
        <taxon>Trichosporonaceae</taxon>
        <taxon>Trichosporon</taxon>
    </lineage>
</organism>
<evidence type="ECO:0000256" key="4">
    <source>
        <dbReference type="ARBA" id="ARBA00023128"/>
    </source>
</evidence>
<comment type="similarity">
    <text evidence="2">Belongs to the universal ribosomal protein uS3 family.</text>
</comment>
<dbReference type="GO" id="GO:0006412">
    <property type="term" value="P:translation"/>
    <property type="evidence" value="ECO:0007669"/>
    <property type="project" value="InterPro"/>
</dbReference>
<dbReference type="EMBL" id="MT801082">
    <property type="protein sequence ID" value="QPF23689.1"/>
    <property type="molecule type" value="Genomic_DNA"/>
</dbReference>
<dbReference type="AlphaFoldDB" id="A0A7S8WV92"/>
<accession>A0A7S8WV92</accession>
<geneLocation type="mitochondrion" evidence="7"/>
<dbReference type="Gene3D" id="3.30.1140.32">
    <property type="entry name" value="Ribosomal protein S3, C-terminal domain"/>
    <property type="match status" value="1"/>
</dbReference>
<dbReference type="GO" id="GO:1990904">
    <property type="term" value="C:ribonucleoprotein complex"/>
    <property type="evidence" value="ECO:0007669"/>
    <property type="project" value="UniProtKB-KW"/>
</dbReference>
<evidence type="ECO:0000313" key="7">
    <source>
        <dbReference type="EMBL" id="QPF23689.1"/>
    </source>
</evidence>
<keyword evidence="5" id="KW-0687">Ribonucleoprotein</keyword>
<evidence type="ECO:0000256" key="6">
    <source>
        <dbReference type="ARBA" id="ARBA00035157"/>
    </source>
</evidence>
<evidence type="ECO:0000256" key="3">
    <source>
        <dbReference type="ARBA" id="ARBA00022980"/>
    </source>
</evidence>
<sequence>MLNNKLMKNFLNTNMLMSSNNYNFNLGSTKGNINTLNREMLRTKIIDHFFSPIKALSSKPNYTVTTDKVIINVFYYTTQKKKYGKIKLNSKKHLKIKVLNRNTVNNLGDLLSKLFDRQVELQFVKLNYPYLNRTILAKYIRHNTNKYKFRPIKGSLFRKRPIVKNVESNETYSMNLPSHIVGMKIKISGRLKTERVLPRKTVSITKIGGFNGQKDLLIEYGSHTSKNKHRAFTVKVSISQKMIP</sequence>
<name>A0A7S8WV92_9TREE</name>
<dbReference type="GeneID" id="63653089"/>
<reference evidence="7" key="1">
    <citation type="submission" date="2020-07" db="EMBL/GenBank/DDBJ databases">
        <title>Characterization and phylogenetic analysis of the complete mitochondrial genome of opportunistic pathogen Trichosporon sp. (Trichosporonales: Trichosporonaceae).</title>
        <authorList>
            <person name="Liu Q."/>
        </authorList>
    </citation>
    <scope>NUCLEOTIDE SEQUENCE</scope>
</reference>
<evidence type="ECO:0000256" key="2">
    <source>
        <dbReference type="ARBA" id="ARBA00010761"/>
    </source>
</evidence>
<protein>
    <recommendedName>
        <fullName evidence="6">Small ribosomal subunit protein uS3m</fullName>
    </recommendedName>
</protein>
<dbReference type="InterPro" id="IPR007980">
    <property type="entry name" value="Ribosomal_uS3m_fun"/>
</dbReference>